<dbReference type="RefSeq" id="WP_067308770.1">
    <property type="nucleotide sequence ID" value="NZ_CP016279.1"/>
</dbReference>
<reference evidence="2 4" key="1">
    <citation type="submission" date="2016-06" db="EMBL/GenBank/DDBJ databases">
        <title>Complete genome sequence of Streptomyces griseochromogenes ATCC 14511, the Blasticidin S producer.</title>
        <authorList>
            <person name="Wu L."/>
        </authorList>
    </citation>
    <scope>NUCLEOTIDE SEQUENCE [LARGE SCALE GENOMIC DNA]</scope>
    <source>
        <strain evidence="2 4">ATCC 14511</strain>
    </source>
</reference>
<organism evidence="2 4">
    <name type="scientific">Streptomyces griseochromogenes</name>
    <dbReference type="NCBI Taxonomy" id="68214"/>
    <lineage>
        <taxon>Bacteria</taxon>
        <taxon>Bacillati</taxon>
        <taxon>Actinomycetota</taxon>
        <taxon>Actinomycetes</taxon>
        <taxon>Kitasatosporales</taxon>
        <taxon>Streptomycetaceae</taxon>
        <taxon>Streptomyces</taxon>
    </lineage>
</organism>
<accession>A0A1B1B195</accession>
<dbReference type="EMBL" id="CP016279">
    <property type="protein sequence ID" value="ANP52522.1"/>
    <property type="molecule type" value="Genomic_DNA"/>
</dbReference>
<dbReference type="Proteomes" id="UP000092659">
    <property type="component" value="Chromosome"/>
</dbReference>
<dbReference type="EMBL" id="JAGGLP010000001">
    <property type="protein sequence ID" value="MBP2047080.1"/>
    <property type="molecule type" value="Genomic_DNA"/>
</dbReference>
<keyword evidence="1" id="KW-1133">Transmembrane helix</keyword>
<reference evidence="3 5" key="2">
    <citation type="submission" date="2021-03" db="EMBL/GenBank/DDBJ databases">
        <title>Genomic Encyclopedia of Type Strains, Phase IV (KMG-IV): sequencing the most valuable type-strain genomes for metagenomic binning, comparative biology and taxonomic classification.</title>
        <authorList>
            <person name="Goeker M."/>
        </authorList>
    </citation>
    <scope>NUCLEOTIDE SEQUENCE [LARGE SCALE GENOMIC DNA]</scope>
    <source>
        <strain evidence="3 5">DSM 40499</strain>
    </source>
</reference>
<evidence type="ECO:0000313" key="5">
    <source>
        <dbReference type="Proteomes" id="UP001519309"/>
    </source>
</evidence>
<evidence type="ECO:0000313" key="3">
    <source>
        <dbReference type="EMBL" id="MBP2047080.1"/>
    </source>
</evidence>
<sequence>MRESHADLALALTSAQAISRYPLLTVLGALAGAAGVAITYVKTTFALTWATSSVDFSRTKFLSVISLALVVQVLVQPFGAFLASKWPLRKAVLC</sequence>
<feature type="transmembrane region" description="Helical" evidence="1">
    <location>
        <begin position="21"/>
        <end position="41"/>
    </location>
</feature>
<evidence type="ECO:0000256" key="1">
    <source>
        <dbReference type="SAM" id="Phobius"/>
    </source>
</evidence>
<keyword evidence="5" id="KW-1185">Reference proteome</keyword>
<dbReference type="Proteomes" id="UP001519309">
    <property type="component" value="Unassembled WGS sequence"/>
</dbReference>
<dbReference type="KEGG" id="sgs:AVL59_25945"/>
<keyword evidence="1" id="KW-0472">Membrane</keyword>
<evidence type="ECO:0000313" key="4">
    <source>
        <dbReference type="Proteomes" id="UP000092659"/>
    </source>
</evidence>
<dbReference type="SUPFAM" id="SSF103473">
    <property type="entry name" value="MFS general substrate transporter"/>
    <property type="match status" value="1"/>
</dbReference>
<proteinExistence type="predicted"/>
<dbReference type="InterPro" id="IPR036259">
    <property type="entry name" value="MFS_trans_sf"/>
</dbReference>
<keyword evidence="1" id="KW-0812">Transmembrane</keyword>
<dbReference type="AlphaFoldDB" id="A0A1B1B195"/>
<evidence type="ECO:0000313" key="2">
    <source>
        <dbReference type="EMBL" id="ANP52522.1"/>
    </source>
</evidence>
<feature type="transmembrane region" description="Helical" evidence="1">
    <location>
        <begin position="61"/>
        <end position="83"/>
    </location>
</feature>
<name>A0A1B1B195_9ACTN</name>
<gene>
    <name evidence="2" type="ORF">AVL59_25945</name>
    <name evidence="3" type="ORF">J2Z21_000002</name>
</gene>
<protein>
    <submittedName>
        <fullName evidence="2">Uncharacterized protein</fullName>
    </submittedName>
</protein>